<protein>
    <submittedName>
        <fullName evidence="1">Uncharacterized protein</fullName>
    </submittedName>
</protein>
<dbReference type="EMBL" id="CAXIEN010000241">
    <property type="protein sequence ID" value="CAL1289016.1"/>
    <property type="molecule type" value="Genomic_DNA"/>
</dbReference>
<proteinExistence type="predicted"/>
<gene>
    <name evidence="1" type="ORF">LARSCL_LOCUS15687</name>
</gene>
<feature type="non-terminal residue" evidence="1">
    <location>
        <position position="1"/>
    </location>
</feature>
<dbReference type="AlphaFoldDB" id="A0AAV2AYC8"/>
<evidence type="ECO:0000313" key="2">
    <source>
        <dbReference type="Proteomes" id="UP001497382"/>
    </source>
</evidence>
<comment type="caution">
    <text evidence="1">The sequence shown here is derived from an EMBL/GenBank/DDBJ whole genome shotgun (WGS) entry which is preliminary data.</text>
</comment>
<reference evidence="1 2" key="1">
    <citation type="submission" date="2024-04" db="EMBL/GenBank/DDBJ databases">
        <authorList>
            <person name="Rising A."/>
            <person name="Reimegard J."/>
            <person name="Sonavane S."/>
            <person name="Akerstrom W."/>
            <person name="Nylinder S."/>
            <person name="Hedman E."/>
            <person name="Kallberg Y."/>
        </authorList>
    </citation>
    <scope>NUCLEOTIDE SEQUENCE [LARGE SCALE GENOMIC DNA]</scope>
</reference>
<accession>A0AAV2AYC8</accession>
<name>A0AAV2AYC8_9ARAC</name>
<dbReference type="Proteomes" id="UP001497382">
    <property type="component" value="Unassembled WGS sequence"/>
</dbReference>
<sequence length="45" mass="4994">YFVVYPKAVKTASGGFAIELIRVSLLEGLFLHILLAAQFSNVCFF</sequence>
<organism evidence="1 2">
    <name type="scientific">Larinioides sclopetarius</name>
    <dbReference type="NCBI Taxonomy" id="280406"/>
    <lineage>
        <taxon>Eukaryota</taxon>
        <taxon>Metazoa</taxon>
        <taxon>Ecdysozoa</taxon>
        <taxon>Arthropoda</taxon>
        <taxon>Chelicerata</taxon>
        <taxon>Arachnida</taxon>
        <taxon>Araneae</taxon>
        <taxon>Araneomorphae</taxon>
        <taxon>Entelegynae</taxon>
        <taxon>Araneoidea</taxon>
        <taxon>Araneidae</taxon>
        <taxon>Larinioides</taxon>
    </lineage>
</organism>
<keyword evidence="2" id="KW-1185">Reference proteome</keyword>
<evidence type="ECO:0000313" key="1">
    <source>
        <dbReference type="EMBL" id="CAL1289016.1"/>
    </source>
</evidence>